<dbReference type="AlphaFoldDB" id="A0AAE0DMR4"/>
<accession>A0AAE0DMR4</accession>
<sequence>MKPIFFVSLLALPAFSAPAPASVATTTPTQFQITFYTAADCTEDTKAGANGQATIDVYCSQPMAVPIRSYNLSRDLYYKEQLDFSLSTEHDAGAALQMNMLRNPAVCAVYDYNAFGAGRLTGCYTIESPSLYESCAVLKTNPNLVGVDSGRTVEQDASKDAIATGLPKRPRGDRFGW</sequence>
<feature type="chain" id="PRO_5042225871" evidence="2">
    <location>
        <begin position="25"/>
        <end position="177"/>
    </location>
</feature>
<evidence type="ECO:0000256" key="1">
    <source>
        <dbReference type="SAM" id="MobiDB-lite"/>
    </source>
</evidence>
<name>A0AAE0DMR4_9LECA</name>
<keyword evidence="2" id="KW-0732">Signal</keyword>
<dbReference type="Proteomes" id="UP001276659">
    <property type="component" value="Unassembled WGS sequence"/>
</dbReference>
<evidence type="ECO:0000313" key="3">
    <source>
        <dbReference type="EMBL" id="KAK3175290.1"/>
    </source>
</evidence>
<evidence type="ECO:0000313" key="4">
    <source>
        <dbReference type="Proteomes" id="UP001276659"/>
    </source>
</evidence>
<keyword evidence="4" id="KW-1185">Reference proteome</keyword>
<proteinExistence type="predicted"/>
<reference evidence="3" key="1">
    <citation type="submission" date="2022-11" db="EMBL/GenBank/DDBJ databases">
        <title>Chromosomal genome sequence assembly and mating type (MAT) locus characterization of the leprose asexual lichenized fungus Lepraria neglecta (Nyl.) Erichsen.</title>
        <authorList>
            <person name="Allen J.L."/>
            <person name="Pfeffer B."/>
        </authorList>
    </citation>
    <scope>NUCLEOTIDE SEQUENCE</scope>
    <source>
        <strain evidence="3">Allen 5258</strain>
    </source>
</reference>
<comment type="caution">
    <text evidence="3">The sequence shown here is derived from an EMBL/GenBank/DDBJ whole genome shotgun (WGS) entry which is preliminary data.</text>
</comment>
<protein>
    <submittedName>
        <fullName evidence="3">Uncharacterized protein</fullName>
    </submittedName>
</protein>
<organism evidence="3 4">
    <name type="scientific">Lepraria neglecta</name>
    <dbReference type="NCBI Taxonomy" id="209136"/>
    <lineage>
        <taxon>Eukaryota</taxon>
        <taxon>Fungi</taxon>
        <taxon>Dikarya</taxon>
        <taxon>Ascomycota</taxon>
        <taxon>Pezizomycotina</taxon>
        <taxon>Lecanoromycetes</taxon>
        <taxon>OSLEUM clade</taxon>
        <taxon>Lecanoromycetidae</taxon>
        <taxon>Lecanorales</taxon>
        <taxon>Lecanorineae</taxon>
        <taxon>Stereocaulaceae</taxon>
        <taxon>Lepraria</taxon>
    </lineage>
</organism>
<feature type="signal peptide" evidence="2">
    <location>
        <begin position="1"/>
        <end position="24"/>
    </location>
</feature>
<dbReference type="EMBL" id="JASNWA010000006">
    <property type="protein sequence ID" value="KAK3175290.1"/>
    <property type="molecule type" value="Genomic_DNA"/>
</dbReference>
<feature type="region of interest" description="Disordered" evidence="1">
    <location>
        <begin position="158"/>
        <end position="177"/>
    </location>
</feature>
<evidence type="ECO:0000256" key="2">
    <source>
        <dbReference type="SAM" id="SignalP"/>
    </source>
</evidence>
<gene>
    <name evidence="3" type="ORF">OEA41_002537</name>
</gene>